<dbReference type="CTD" id="8590148"/>
<sequence>MRASPHRQTIAKLFNDGISTGDIARRLLLPRATVYRVVQQLKDRGHVLELKKSGRPRTVNTRRTRGIIKKRITRNDAVSMNQMASSLGISRQSVQSIVKKDLGLNSYRLLRGQYLTEQSKKNRLEKAKKLLDALKVMVWAGLTSEGKVPLVFIDRNVKINSDVYQKLVLMDVLRPWVTSHFGQQPFILQQDWAPSHGSKSTKAVLDAHFPGYWGKDMWPASSPDLNPLDFSVWGYLEEKVMARSHPNVDSLKAALLKAWDDLDDDYLRRTVASVRARLKACIKAEGSNFEYLL</sequence>
<protein>
    <submittedName>
        <fullName evidence="2">Protein CBG24224</fullName>
    </submittedName>
</protein>
<dbReference type="RefSeq" id="XP_002648146.1">
    <property type="nucleotide sequence ID" value="XM_002648100.1"/>
</dbReference>
<accession>A8WK90</accession>
<reference evidence="2 3" key="2">
    <citation type="journal article" date="2011" name="PLoS Genet.">
        <title>Caenorhabditis briggsae recombinant inbred line genotypes reveal inter-strain incompatibility and the evolution of recombination.</title>
        <authorList>
            <person name="Ross J.A."/>
            <person name="Koboldt D.C."/>
            <person name="Staisch J.E."/>
            <person name="Chamberlin H.M."/>
            <person name="Gupta B.P."/>
            <person name="Miller R.D."/>
            <person name="Baird S.E."/>
            <person name="Haag E.S."/>
        </authorList>
    </citation>
    <scope>NUCLEOTIDE SEQUENCE [LARGE SCALE GENOMIC DNA]</scope>
    <source>
        <strain evidence="2 3">AF16</strain>
    </source>
</reference>
<keyword evidence="3" id="KW-1185">Reference proteome</keyword>
<gene>
    <name evidence="2" type="ORF">CBG24224</name>
    <name evidence="2" type="ORF">CBG_24224</name>
</gene>
<dbReference type="EMBL" id="HE601527">
    <property type="protein sequence ID" value="CAP20883.1"/>
    <property type="molecule type" value="Genomic_DNA"/>
</dbReference>
<dbReference type="SUPFAM" id="SSF46689">
    <property type="entry name" value="Homeodomain-like"/>
    <property type="match status" value="1"/>
</dbReference>
<reference evidence="2 3" key="1">
    <citation type="journal article" date="2003" name="PLoS Biol.">
        <title>The genome sequence of Caenorhabditis briggsae: a platform for comparative genomics.</title>
        <authorList>
            <person name="Stein L.D."/>
            <person name="Bao Z."/>
            <person name="Blasiar D."/>
            <person name="Blumenthal T."/>
            <person name="Brent M.R."/>
            <person name="Chen N."/>
            <person name="Chinwalla A."/>
            <person name="Clarke L."/>
            <person name="Clee C."/>
            <person name="Coghlan A."/>
            <person name="Coulson A."/>
            <person name="D'Eustachio P."/>
            <person name="Fitch D.H."/>
            <person name="Fulton L.A."/>
            <person name="Fulton R.E."/>
            <person name="Griffiths-Jones S."/>
            <person name="Harris T.W."/>
            <person name="Hillier L.W."/>
            <person name="Kamath R."/>
            <person name="Kuwabara P.E."/>
            <person name="Mardis E.R."/>
            <person name="Marra M.A."/>
            <person name="Miner T.L."/>
            <person name="Minx P."/>
            <person name="Mullikin J.C."/>
            <person name="Plumb R.W."/>
            <person name="Rogers J."/>
            <person name="Schein J.E."/>
            <person name="Sohrmann M."/>
            <person name="Spieth J."/>
            <person name="Stajich J.E."/>
            <person name="Wei C."/>
            <person name="Willey D."/>
            <person name="Wilson R.K."/>
            <person name="Durbin R."/>
            <person name="Waterston R.H."/>
        </authorList>
    </citation>
    <scope>NUCLEOTIDE SEQUENCE [LARGE SCALE GENOMIC DNA]</scope>
    <source>
        <strain evidence="2 3">AF16</strain>
    </source>
</reference>
<dbReference type="eggNOG" id="KOG4740">
    <property type="taxonomic scope" value="Eukaryota"/>
</dbReference>
<evidence type="ECO:0000256" key="1">
    <source>
        <dbReference type="ARBA" id="ARBA00004123"/>
    </source>
</evidence>
<dbReference type="HOGENOM" id="CLU_033666_5_1_1"/>
<dbReference type="InterPro" id="IPR036388">
    <property type="entry name" value="WH-like_DNA-bd_sf"/>
</dbReference>
<dbReference type="GeneID" id="8590148"/>
<dbReference type="InterPro" id="IPR036397">
    <property type="entry name" value="RNaseH_sf"/>
</dbReference>
<dbReference type="AlphaFoldDB" id="A8WK90"/>
<dbReference type="KEGG" id="cbr:CBG_24224"/>
<evidence type="ECO:0000313" key="3">
    <source>
        <dbReference type="Proteomes" id="UP000008549"/>
    </source>
</evidence>
<dbReference type="OMA" id="PHTANET"/>
<organism evidence="2 3">
    <name type="scientific">Caenorhabditis briggsae</name>
    <dbReference type="NCBI Taxonomy" id="6238"/>
    <lineage>
        <taxon>Eukaryota</taxon>
        <taxon>Metazoa</taxon>
        <taxon>Ecdysozoa</taxon>
        <taxon>Nematoda</taxon>
        <taxon>Chromadorea</taxon>
        <taxon>Rhabditida</taxon>
        <taxon>Rhabditina</taxon>
        <taxon>Rhabditomorpha</taxon>
        <taxon>Rhabditoidea</taxon>
        <taxon>Rhabditidae</taxon>
        <taxon>Peloderinae</taxon>
        <taxon>Caenorhabditis</taxon>
    </lineage>
</organism>
<comment type="subcellular location">
    <subcellularLocation>
        <location evidence="1">Nucleus</location>
    </subcellularLocation>
</comment>
<dbReference type="Proteomes" id="UP000008549">
    <property type="component" value="Unassembled WGS sequence"/>
</dbReference>
<dbReference type="PANTHER" id="PTHR46068">
    <property type="entry name" value="PROTEIN CBG27172"/>
    <property type="match status" value="1"/>
</dbReference>
<dbReference type="Gene3D" id="1.10.10.10">
    <property type="entry name" value="Winged helix-like DNA-binding domain superfamily/Winged helix DNA-binding domain"/>
    <property type="match status" value="1"/>
</dbReference>
<dbReference type="GO" id="GO:0003676">
    <property type="term" value="F:nucleic acid binding"/>
    <property type="evidence" value="ECO:0007669"/>
    <property type="project" value="InterPro"/>
</dbReference>
<dbReference type="GO" id="GO:0005634">
    <property type="term" value="C:nucleus"/>
    <property type="evidence" value="ECO:0007669"/>
    <property type="project" value="UniProtKB-SubCell"/>
</dbReference>
<dbReference type="InterPro" id="IPR009057">
    <property type="entry name" value="Homeodomain-like_sf"/>
</dbReference>
<dbReference type="Gene3D" id="3.30.420.10">
    <property type="entry name" value="Ribonuclease H-like superfamily/Ribonuclease H"/>
    <property type="match status" value="1"/>
</dbReference>
<evidence type="ECO:0000313" key="2">
    <source>
        <dbReference type="EMBL" id="CAP20883.1"/>
    </source>
</evidence>
<name>A8WK90_CAEBR</name>
<proteinExistence type="predicted"/>
<dbReference type="PANTHER" id="PTHR46068:SF1">
    <property type="entry name" value="TRANSPOSASE IS30-LIKE HTH DOMAIN-CONTAINING PROTEIN"/>
    <property type="match status" value="1"/>
</dbReference>